<dbReference type="Gene3D" id="3.40.50.150">
    <property type="entry name" value="Vaccinia Virus protein VP39"/>
    <property type="match status" value="1"/>
</dbReference>
<proteinExistence type="predicted"/>
<dbReference type="EC" id="2.1.1.-" evidence="2"/>
<evidence type="ECO:0000313" key="2">
    <source>
        <dbReference type="EMBL" id="TEB09842.1"/>
    </source>
</evidence>
<keyword evidence="2" id="KW-0489">Methyltransferase</keyword>
<organism evidence="2 3">
    <name type="scientific">Pelotomaculum propionicicum</name>
    <dbReference type="NCBI Taxonomy" id="258475"/>
    <lineage>
        <taxon>Bacteria</taxon>
        <taxon>Bacillati</taxon>
        <taxon>Bacillota</taxon>
        <taxon>Clostridia</taxon>
        <taxon>Eubacteriales</taxon>
        <taxon>Desulfotomaculaceae</taxon>
        <taxon>Pelotomaculum</taxon>
    </lineage>
</organism>
<evidence type="ECO:0000313" key="3">
    <source>
        <dbReference type="Proteomes" id="UP000297597"/>
    </source>
</evidence>
<dbReference type="OrthoDB" id="9772751at2"/>
<dbReference type="RefSeq" id="WP_134214632.1">
    <property type="nucleotide sequence ID" value="NZ_QFFZ01000037.1"/>
</dbReference>
<dbReference type="GO" id="GO:0008757">
    <property type="term" value="F:S-adenosylmethionine-dependent methyltransferase activity"/>
    <property type="evidence" value="ECO:0007669"/>
    <property type="project" value="InterPro"/>
</dbReference>
<gene>
    <name evidence="2" type="ORF">Pmgp_02843</name>
</gene>
<sequence length="191" mass="21330">MMFKLMAPFYDWFVRATRIDHSEHVPVWLAPVKDMELLDLGGGTGINAEVLSNAGAKVTIVDYSKAMLKRAAAKKMPIRLVHAAAQALPLPDCSFDIVLISDAWHHFRDQAGVIYEVRRVLRPGGRLYIIDFAPGHSVTKYISFFEKLLAEPSTFTMPDDLVELFGAAGIAGDYCRLRIGQYIYTGVKEKP</sequence>
<dbReference type="Proteomes" id="UP000297597">
    <property type="component" value="Unassembled WGS sequence"/>
</dbReference>
<dbReference type="AlphaFoldDB" id="A0A4Y7RMD4"/>
<dbReference type="GO" id="GO:0032259">
    <property type="term" value="P:methylation"/>
    <property type="evidence" value="ECO:0007669"/>
    <property type="project" value="UniProtKB-KW"/>
</dbReference>
<dbReference type="PANTHER" id="PTHR43591:SF24">
    <property type="entry name" value="2-METHOXY-6-POLYPRENYL-1,4-BENZOQUINOL METHYLASE, MITOCHONDRIAL"/>
    <property type="match status" value="1"/>
</dbReference>
<dbReference type="InterPro" id="IPR013216">
    <property type="entry name" value="Methyltransf_11"/>
</dbReference>
<comment type="caution">
    <text evidence="2">The sequence shown here is derived from an EMBL/GenBank/DDBJ whole genome shotgun (WGS) entry which is preliminary data.</text>
</comment>
<feature type="domain" description="Methyltransferase type 11" evidence="1">
    <location>
        <begin position="38"/>
        <end position="129"/>
    </location>
</feature>
<dbReference type="InterPro" id="IPR029063">
    <property type="entry name" value="SAM-dependent_MTases_sf"/>
</dbReference>
<dbReference type="SUPFAM" id="SSF53335">
    <property type="entry name" value="S-adenosyl-L-methionine-dependent methyltransferases"/>
    <property type="match status" value="1"/>
</dbReference>
<protein>
    <submittedName>
        <fullName evidence="2">Putative methyltransferase</fullName>
        <ecNumber evidence="2">2.1.1.-</ecNumber>
    </submittedName>
</protein>
<keyword evidence="2" id="KW-0808">Transferase</keyword>
<dbReference type="Pfam" id="PF08241">
    <property type="entry name" value="Methyltransf_11"/>
    <property type="match status" value="1"/>
</dbReference>
<dbReference type="PANTHER" id="PTHR43591">
    <property type="entry name" value="METHYLTRANSFERASE"/>
    <property type="match status" value="1"/>
</dbReference>
<keyword evidence="3" id="KW-1185">Reference proteome</keyword>
<reference evidence="2 3" key="1">
    <citation type="journal article" date="2018" name="Environ. Microbiol.">
        <title>Novel energy conservation strategies and behaviour of Pelotomaculum schinkii driving syntrophic propionate catabolism.</title>
        <authorList>
            <person name="Hidalgo-Ahumada C.A.P."/>
            <person name="Nobu M.K."/>
            <person name="Narihiro T."/>
            <person name="Tamaki H."/>
            <person name="Liu W.T."/>
            <person name="Kamagata Y."/>
            <person name="Stams A.J.M."/>
            <person name="Imachi H."/>
            <person name="Sousa D.Z."/>
        </authorList>
    </citation>
    <scope>NUCLEOTIDE SEQUENCE [LARGE SCALE GENOMIC DNA]</scope>
    <source>
        <strain evidence="2 3">MGP</strain>
    </source>
</reference>
<dbReference type="CDD" id="cd02440">
    <property type="entry name" value="AdoMet_MTases"/>
    <property type="match status" value="1"/>
</dbReference>
<accession>A0A4Y7RMD4</accession>
<dbReference type="EMBL" id="QFFZ01000037">
    <property type="protein sequence ID" value="TEB09842.1"/>
    <property type="molecule type" value="Genomic_DNA"/>
</dbReference>
<evidence type="ECO:0000259" key="1">
    <source>
        <dbReference type="Pfam" id="PF08241"/>
    </source>
</evidence>
<name>A0A4Y7RMD4_9FIRM</name>